<evidence type="ECO:0000256" key="2">
    <source>
        <dbReference type="ARBA" id="ARBA00022723"/>
    </source>
</evidence>
<name>A0A9J6GDK7_HAELO</name>
<dbReference type="InterPro" id="IPR006186">
    <property type="entry name" value="Ser/Thr-sp_prot-phosphatase"/>
</dbReference>
<dbReference type="Gene3D" id="3.60.21.10">
    <property type="match status" value="1"/>
</dbReference>
<keyword evidence="6" id="KW-1185">Reference proteome</keyword>
<evidence type="ECO:0000256" key="1">
    <source>
        <dbReference type="ARBA" id="ARBA00001936"/>
    </source>
</evidence>
<dbReference type="Proteomes" id="UP000821853">
    <property type="component" value="Chromosome 4"/>
</dbReference>
<dbReference type="PANTHER" id="PTHR45668">
    <property type="entry name" value="SERINE/THREONINE-PROTEIN PHOSPHATASE 5-RELATED"/>
    <property type="match status" value="1"/>
</dbReference>
<protein>
    <recommendedName>
        <fullName evidence="4">Serine/threonine specific protein phosphatases domain-containing protein</fullName>
    </recommendedName>
</protein>
<proteinExistence type="predicted"/>
<dbReference type="OMA" id="ESRYATE"/>
<evidence type="ECO:0000259" key="4">
    <source>
        <dbReference type="SMART" id="SM00156"/>
    </source>
</evidence>
<dbReference type="Pfam" id="PF00149">
    <property type="entry name" value="Metallophos"/>
    <property type="match status" value="1"/>
</dbReference>
<dbReference type="InterPro" id="IPR029052">
    <property type="entry name" value="Metallo-depent_PP-like"/>
</dbReference>
<dbReference type="PRINTS" id="PR00114">
    <property type="entry name" value="STPHPHTASE"/>
</dbReference>
<dbReference type="SUPFAM" id="SSF56300">
    <property type="entry name" value="Metallo-dependent phosphatases"/>
    <property type="match status" value="1"/>
</dbReference>
<dbReference type="AlphaFoldDB" id="A0A9J6GDK7"/>
<gene>
    <name evidence="5" type="ORF">HPB48_004916</name>
</gene>
<dbReference type="SMART" id="SM00156">
    <property type="entry name" value="PP2Ac"/>
    <property type="match status" value="1"/>
</dbReference>
<evidence type="ECO:0000313" key="6">
    <source>
        <dbReference type="Proteomes" id="UP000821853"/>
    </source>
</evidence>
<dbReference type="PANTHER" id="PTHR45668:SF3">
    <property type="entry name" value="SERINE_THREONINE-PROTEIN PHOSPHATASE RDGC"/>
    <property type="match status" value="1"/>
</dbReference>
<dbReference type="OrthoDB" id="442428at2759"/>
<dbReference type="VEuPathDB" id="VectorBase:HLOH_048164"/>
<evidence type="ECO:0000313" key="5">
    <source>
        <dbReference type="EMBL" id="KAH9373171.1"/>
    </source>
</evidence>
<comment type="caution">
    <text evidence="5">The sequence shown here is derived from an EMBL/GenBank/DDBJ whole genome shotgun (WGS) entry which is preliminary data.</text>
</comment>
<dbReference type="GO" id="GO:0046872">
    <property type="term" value="F:metal ion binding"/>
    <property type="evidence" value="ECO:0007669"/>
    <property type="project" value="UniProtKB-KW"/>
</dbReference>
<dbReference type="EMBL" id="JABSTR010000006">
    <property type="protein sequence ID" value="KAH9373171.1"/>
    <property type="molecule type" value="Genomic_DNA"/>
</dbReference>
<organism evidence="5 6">
    <name type="scientific">Haemaphysalis longicornis</name>
    <name type="common">Bush tick</name>
    <dbReference type="NCBI Taxonomy" id="44386"/>
    <lineage>
        <taxon>Eukaryota</taxon>
        <taxon>Metazoa</taxon>
        <taxon>Ecdysozoa</taxon>
        <taxon>Arthropoda</taxon>
        <taxon>Chelicerata</taxon>
        <taxon>Arachnida</taxon>
        <taxon>Acari</taxon>
        <taxon>Parasitiformes</taxon>
        <taxon>Ixodida</taxon>
        <taxon>Ixodoidea</taxon>
        <taxon>Ixodidae</taxon>
        <taxon>Haemaphysalinae</taxon>
        <taxon>Haemaphysalis</taxon>
    </lineage>
</organism>
<comment type="cofactor">
    <cofactor evidence="1">
        <name>Mn(2+)</name>
        <dbReference type="ChEBI" id="CHEBI:29035"/>
    </cofactor>
</comment>
<feature type="domain" description="Serine/threonine specific protein phosphatases" evidence="4">
    <location>
        <begin position="11"/>
        <end position="183"/>
    </location>
</feature>
<keyword evidence="3" id="KW-0464">Manganese</keyword>
<sequence length="183" mass="20726">MSVDRLARRLSTGCTVVLTIEESRYATEVSPTPWQRIVRLSRGVPSNPPSPAQRQASKIVQLTEDLYSWLPVATLIDNRVFVVHGGVSSITDLKIVSAINRHQFVTVLQPPLHHGSYNANEWRQLVDLLWSDPRPQSGCRPNEMRGGGSFFGPDVTQAFLRKHKLDWIIRSHECKPDGFEYTH</sequence>
<evidence type="ECO:0000256" key="3">
    <source>
        <dbReference type="ARBA" id="ARBA00023211"/>
    </source>
</evidence>
<keyword evidence="2" id="KW-0479">Metal-binding</keyword>
<dbReference type="GO" id="GO:0016787">
    <property type="term" value="F:hydrolase activity"/>
    <property type="evidence" value="ECO:0007669"/>
    <property type="project" value="InterPro"/>
</dbReference>
<reference evidence="5 6" key="1">
    <citation type="journal article" date="2020" name="Cell">
        <title>Large-Scale Comparative Analyses of Tick Genomes Elucidate Their Genetic Diversity and Vector Capacities.</title>
        <authorList>
            <consortium name="Tick Genome and Microbiome Consortium (TIGMIC)"/>
            <person name="Jia N."/>
            <person name="Wang J."/>
            <person name="Shi W."/>
            <person name="Du L."/>
            <person name="Sun Y."/>
            <person name="Zhan W."/>
            <person name="Jiang J.F."/>
            <person name="Wang Q."/>
            <person name="Zhang B."/>
            <person name="Ji P."/>
            <person name="Bell-Sakyi L."/>
            <person name="Cui X.M."/>
            <person name="Yuan T.T."/>
            <person name="Jiang B.G."/>
            <person name="Yang W.F."/>
            <person name="Lam T.T."/>
            <person name="Chang Q.C."/>
            <person name="Ding S.J."/>
            <person name="Wang X.J."/>
            <person name="Zhu J.G."/>
            <person name="Ruan X.D."/>
            <person name="Zhao L."/>
            <person name="Wei J.T."/>
            <person name="Ye R.Z."/>
            <person name="Que T.C."/>
            <person name="Du C.H."/>
            <person name="Zhou Y.H."/>
            <person name="Cheng J.X."/>
            <person name="Dai P.F."/>
            <person name="Guo W.B."/>
            <person name="Han X.H."/>
            <person name="Huang E.J."/>
            <person name="Li L.F."/>
            <person name="Wei W."/>
            <person name="Gao Y.C."/>
            <person name="Liu J.Z."/>
            <person name="Shao H.Z."/>
            <person name="Wang X."/>
            <person name="Wang C.C."/>
            <person name="Yang T.C."/>
            <person name="Huo Q.B."/>
            <person name="Li W."/>
            <person name="Chen H.Y."/>
            <person name="Chen S.E."/>
            <person name="Zhou L.G."/>
            <person name="Ni X.B."/>
            <person name="Tian J.H."/>
            <person name="Sheng Y."/>
            <person name="Liu T."/>
            <person name="Pan Y.S."/>
            <person name="Xia L.Y."/>
            <person name="Li J."/>
            <person name="Zhao F."/>
            <person name="Cao W.C."/>
        </authorList>
    </citation>
    <scope>NUCLEOTIDE SEQUENCE [LARGE SCALE GENOMIC DNA]</scope>
    <source>
        <strain evidence="5">HaeL-2018</strain>
    </source>
</reference>
<accession>A0A9J6GDK7</accession>
<dbReference type="InterPro" id="IPR051134">
    <property type="entry name" value="PPP_phosphatase"/>
</dbReference>
<dbReference type="InterPro" id="IPR004843">
    <property type="entry name" value="Calcineurin-like_PHP"/>
</dbReference>